<evidence type="ECO:0000256" key="1">
    <source>
        <dbReference type="SAM" id="Phobius"/>
    </source>
</evidence>
<accession>A0A382SN62</accession>
<reference evidence="2" key="1">
    <citation type="submission" date="2018-05" db="EMBL/GenBank/DDBJ databases">
        <authorList>
            <person name="Lanie J.A."/>
            <person name="Ng W.-L."/>
            <person name="Kazmierczak K.M."/>
            <person name="Andrzejewski T.M."/>
            <person name="Davidsen T.M."/>
            <person name="Wayne K.J."/>
            <person name="Tettelin H."/>
            <person name="Glass J.I."/>
            <person name="Rusch D."/>
            <person name="Podicherti R."/>
            <person name="Tsui H.-C.T."/>
            <person name="Winkler M.E."/>
        </authorList>
    </citation>
    <scope>NUCLEOTIDE SEQUENCE</scope>
</reference>
<sequence>MAKLVEKEKSPRVSPLTAAPALAVQFFLIPLAVVGMVVLVYGGFRMLLS</sequence>
<protein>
    <submittedName>
        <fullName evidence="2">Uncharacterized protein</fullName>
    </submittedName>
</protein>
<proteinExistence type="predicted"/>
<feature type="non-terminal residue" evidence="2">
    <location>
        <position position="49"/>
    </location>
</feature>
<keyword evidence="1" id="KW-0812">Transmembrane</keyword>
<gene>
    <name evidence="2" type="ORF">METZ01_LOCUS364130</name>
</gene>
<dbReference type="AlphaFoldDB" id="A0A382SN62"/>
<dbReference type="EMBL" id="UINC01130295">
    <property type="protein sequence ID" value="SVD11276.1"/>
    <property type="molecule type" value="Genomic_DNA"/>
</dbReference>
<organism evidence="2">
    <name type="scientific">marine metagenome</name>
    <dbReference type="NCBI Taxonomy" id="408172"/>
    <lineage>
        <taxon>unclassified sequences</taxon>
        <taxon>metagenomes</taxon>
        <taxon>ecological metagenomes</taxon>
    </lineage>
</organism>
<keyword evidence="1" id="KW-0472">Membrane</keyword>
<name>A0A382SN62_9ZZZZ</name>
<evidence type="ECO:0000313" key="2">
    <source>
        <dbReference type="EMBL" id="SVD11276.1"/>
    </source>
</evidence>
<keyword evidence="1" id="KW-1133">Transmembrane helix</keyword>
<feature type="transmembrane region" description="Helical" evidence="1">
    <location>
        <begin position="21"/>
        <end position="44"/>
    </location>
</feature>